<evidence type="ECO:0000313" key="4">
    <source>
        <dbReference type="Proteomes" id="UP000018851"/>
    </source>
</evidence>
<dbReference type="Gene3D" id="3.40.50.2020">
    <property type="match status" value="1"/>
</dbReference>
<organism evidence="3 4">
    <name type="scientific">Sphingomonas sanxanigenens DSM 19645 = NX02</name>
    <dbReference type="NCBI Taxonomy" id="1123269"/>
    <lineage>
        <taxon>Bacteria</taxon>
        <taxon>Pseudomonadati</taxon>
        <taxon>Pseudomonadota</taxon>
        <taxon>Alphaproteobacteria</taxon>
        <taxon>Sphingomonadales</taxon>
        <taxon>Sphingomonadaceae</taxon>
        <taxon>Sphingomonas</taxon>
    </lineage>
</organism>
<dbReference type="CDD" id="cd06223">
    <property type="entry name" value="PRTases_typeI"/>
    <property type="match status" value="1"/>
</dbReference>
<feature type="domain" description="Double zinc ribbon" evidence="2">
    <location>
        <begin position="25"/>
        <end position="85"/>
    </location>
</feature>
<evidence type="ECO:0000256" key="1">
    <source>
        <dbReference type="ARBA" id="ARBA00008007"/>
    </source>
</evidence>
<dbReference type="InterPro" id="IPR029057">
    <property type="entry name" value="PRTase-like"/>
</dbReference>
<keyword evidence="4" id="KW-1185">Reference proteome</keyword>
<sequence length="261" mass="27941">MPGAARGNKRQVISTARLSAPFRAVLDFALPPRCPACGVIVTDPMSLCGDCWDKLDFLDPDSGCATCGAPFEDPQPEESLCAPCMAEPPRHDGVRAVVVYGDVAQTIAIKLKHGRRVGLARLIAGLARRLVPADEDWLLAPVPLHRWRIWSRGFNQSALIATALARSTGHTVALDLLHRKRATPMMKGLGRAARKRVLAGAIMPGPRWPRAAVAGRAVLLIDDVHTSGATANACAGVLKRAGARRVVMLCWARVPLDPHAG</sequence>
<dbReference type="PANTHER" id="PTHR47505">
    <property type="entry name" value="DNA UTILIZATION PROTEIN YHGH"/>
    <property type="match status" value="1"/>
</dbReference>
<dbReference type="EMBL" id="CP006644">
    <property type="protein sequence ID" value="AHE53884.1"/>
    <property type="molecule type" value="Genomic_DNA"/>
</dbReference>
<dbReference type="KEGG" id="ssan:NX02_10845"/>
<dbReference type="AlphaFoldDB" id="W0A7G8"/>
<dbReference type="PATRIC" id="fig|1123269.5.peg.2109"/>
<gene>
    <name evidence="3" type="ORF">NX02_10845</name>
</gene>
<dbReference type="HOGENOM" id="CLU_054549_0_2_5"/>
<dbReference type="PANTHER" id="PTHR47505:SF1">
    <property type="entry name" value="DNA UTILIZATION PROTEIN YHGH"/>
    <property type="match status" value="1"/>
</dbReference>
<protein>
    <recommendedName>
        <fullName evidence="2">Double zinc ribbon domain-containing protein</fullName>
    </recommendedName>
</protein>
<dbReference type="STRING" id="1123269.NX02_10845"/>
<dbReference type="Proteomes" id="UP000018851">
    <property type="component" value="Chromosome"/>
</dbReference>
<reference evidence="3 4" key="1">
    <citation type="submission" date="2013-07" db="EMBL/GenBank/DDBJ databases">
        <title>Completed genome of Sphingomonas sanxanigenens NX02.</title>
        <authorList>
            <person name="Ma T."/>
            <person name="Huang H."/>
            <person name="Wu M."/>
            <person name="Li X."/>
            <person name="Li G."/>
        </authorList>
    </citation>
    <scope>NUCLEOTIDE SEQUENCE [LARGE SCALE GENOMIC DNA]</scope>
    <source>
        <strain evidence="3 4">NX02</strain>
    </source>
</reference>
<accession>W0A7G8</accession>
<dbReference type="SUPFAM" id="SSF53271">
    <property type="entry name" value="PRTase-like"/>
    <property type="match status" value="1"/>
</dbReference>
<proteinExistence type="inferred from homology"/>
<dbReference type="eggNOG" id="COG1040">
    <property type="taxonomic scope" value="Bacteria"/>
</dbReference>
<dbReference type="Pfam" id="PF18912">
    <property type="entry name" value="DZR_2"/>
    <property type="match status" value="1"/>
</dbReference>
<dbReference type="InterPro" id="IPR000836">
    <property type="entry name" value="PRTase_dom"/>
</dbReference>
<name>W0A7G8_9SPHN</name>
<dbReference type="InterPro" id="IPR044005">
    <property type="entry name" value="DZR_2"/>
</dbReference>
<comment type="similarity">
    <text evidence="1">Belongs to the ComF/GntX family.</text>
</comment>
<evidence type="ECO:0000259" key="2">
    <source>
        <dbReference type="Pfam" id="PF18912"/>
    </source>
</evidence>
<dbReference type="InterPro" id="IPR051910">
    <property type="entry name" value="ComF/GntX_DNA_util-trans"/>
</dbReference>
<evidence type="ECO:0000313" key="3">
    <source>
        <dbReference type="EMBL" id="AHE53884.1"/>
    </source>
</evidence>